<keyword evidence="3" id="KW-1185">Reference proteome</keyword>
<evidence type="ECO:0000313" key="3">
    <source>
        <dbReference type="Proteomes" id="UP000002630"/>
    </source>
</evidence>
<dbReference type="InParanoid" id="D8LH67"/>
<protein>
    <submittedName>
        <fullName evidence="2">Uncharacterized protein</fullName>
    </submittedName>
</protein>
<organism evidence="2 3">
    <name type="scientific">Ectocarpus siliculosus</name>
    <name type="common">Brown alga</name>
    <name type="synonym">Conferva siliculosa</name>
    <dbReference type="NCBI Taxonomy" id="2880"/>
    <lineage>
        <taxon>Eukaryota</taxon>
        <taxon>Sar</taxon>
        <taxon>Stramenopiles</taxon>
        <taxon>Ochrophyta</taxon>
        <taxon>PX clade</taxon>
        <taxon>Phaeophyceae</taxon>
        <taxon>Ectocarpales</taxon>
        <taxon>Ectocarpaceae</taxon>
        <taxon>Ectocarpus</taxon>
    </lineage>
</organism>
<dbReference type="EMBL" id="FN649750">
    <property type="protein sequence ID" value="CBN74286.1"/>
    <property type="molecule type" value="Genomic_DNA"/>
</dbReference>
<feature type="compositionally biased region" description="Basic residues" evidence="1">
    <location>
        <begin position="167"/>
        <end position="181"/>
    </location>
</feature>
<dbReference type="EMBL" id="FN648364">
    <property type="protein sequence ID" value="CBN74286.1"/>
    <property type="molecule type" value="Genomic_DNA"/>
</dbReference>
<feature type="region of interest" description="Disordered" evidence="1">
    <location>
        <begin position="75"/>
        <end position="108"/>
    </location>
</feature>
<feature type="region of interest" description="Disordered" evidence="1">
    <location>
        <begin position="23"/>
        <end position="50"/>
    </location>
</feature>
<sequence>MALPLLAVNQISHIFRCCAQLGKAEHERPDGTERERARWKPLRREAHHLEADIETSARAEAMLPSDMEEAPEAHLMEGTPGTQLVEATRQRVQRGRRTETRARRAAVVPPEMAEAPQAHLMDENPGTQLTPARRAAVVHPEMAEATEMQLMKKARRIPSRQRGGQPTRRKVEHRRPRSQGR</sequence>
<name>D8LH67_ECTSI</name>
<dbReference type="AlphaFoldDB" id="D8LH67"/>
<proteinExistence type="predicted"/>
<accession>D8LH67</accession>
<evidence type="ECO:0000256" key="1">
    <source>
        <dbReference type="SAM" id="MobiDB-lite"/>
    </source>
</evidence>
<dbReference type="Proteomes" id="UP000002630">
    <property type="component" value="Linkage Group LG25"/>
</dbReference>
<evidence type="ECO:0000313" key="2">
    <source>
        <dbReference type="EMBL" id="CBN74286.1"/>
    </source>
</evidence>
<gene>
    <name evidence="2" type="ORF">Esi_0019_0052</name>
</gene>
<feature type="region of interest" description="Disordered" evidence="1">
    <location>
        <begin position="142"/>
        <end position="181"/>
    </location>
</feature>
<reference evidence="2 3" key="1">
    <citation type="journal article" date="2010" name="Nature">
        <title>The Ectocarpus genome and the independent evolution of multicellularity in brown algae.</title>
        <authorList>
            <person name="Cock J.M."/>
            <person name="Sterck L."/>
            <person name="Rouze P."/>
            <person name="Scornet D."/>
            <person name="Allen A.E."/>
            <person name="Amoutzias G."/>
            <person name="Anthouard V."/>
            <person name="Artiguenave F."/>
            <person name="Aury J.M."/>
            <person name="Badger J.H."/>
            <person name="Beszteri B."/>
            <person name="Billiau K."/>
            <person name="Bonnet E."/>
            <person name="Bothwell J.H."/>
            <person name="Bowler C."/>
            <person name="Boyen C."/>
            <person name="Brownlee C."/>
            <person name="Carrano C.J."/>
            <person name="Charrier B."/>
            <person name="Cho G.Y."/>
            <person name="Coelho S.M."/>
            <person name="Collen J."/>
            <person name="Corre E."/>
            <person name="Da Silva C."/>
            <person name="Delage L."/>
            <person name="Delaroque N."/>
            <person name="Dittami S.M."/>
            <person name="Doulbeau S."/>
            <person name="Elias M."/>
            <person name="Farnham G."/>
            <person name="Gachon C.M."/>
            <person name="Gschloessl B."/>
            <person name="Heesch S."/>
            <person name="Jabbari K."/>
            <person name="Jubin C."/>
            <person name="Kawai H."/>
            <person name="Kimura K."/>
            <person name="Kloareg B."/>
            <person name="Kupper F.C."/>
            <person name="Lang D."/>
            <person name="Le Bail A."/>
            <person name="Leblanc C."/>
            <person name="Lerouge P."/>
            <person name="Lohr M."/>
            <person name="Lopez P.J."/>
            <person name="Martens C."/>
            <person name="Maumus F."/>
            <person name="Michel G."/>
            <person name="Miranda-Saavedra D."/>
            <person name="Morales J."/>
            <person name="Moreau H."/>
            <person name="Motomura T."/>
            <person name="Nagasato C."/>
            <person name="Napoli C.A."/>
            <person name="Nelson D.R."/>
            <person name="Nyvall-Collen P."/>
            <person name="Peters A.F."/>
            <person name="Pommier C."/>
            <person name="Potin P."/>
            <person name="Poulain J."/>
            <person name="Quesneville H."/>
            <person name="Read B."/>
            <person name="Rensing S.A."/>
            <person name="Ritter A."/>
            <person name="Rousvoal S."/>
            <person name="Samanta M."/>
            <person name="Samson G."/>
            <person name="Schroeder D.C."/>
            <person name="Segurens B."/>
            <person name="Strittmatter M."/>
            <person name="Tonon T."/>
            <person name="Tregear J.W."/>
            <person name="Valentin K."/>
            <person name="von Dassow P."/>
            <person name="Yamagishi T."/>
            <person name="Van de Peer Y."/>
            <person name="Wincker P."/>
        </authorList>
    </citation>
    <scope>NUCLEOTIDE SEQUENCE [LARGE SCALE GENOMIC DNA]</scope>
    <source>
        <strain evidence="3">Ec32 / CCAP1310/4</strain>
    </source>
</reference>